<proteinExistence type="predicted"/>
<evidence type="ECO:0000313" key="2">
    <source>
        <dbReference type="EMBL" id="CAE0833866.1"/>
    </source>
</evidence>
<reference evidence="2" key="1">
    <citation type="submission" date="2021-01" db="EMBL/GenBank/DDBJ databases">
        <authorList>
            <person name="Corre E."/>
            <person name="Pelletier E."/>
            <person name="Niang G."/>
            <person name="Scheremetjew M."/>
            <person name="Finn R."/>
            <person name="Kale V."/>
            <person name="Holt S."/>
            <person name="Cochrane G."/>
            <person name="Meng A."/>
            <person name="Brown T."/>
            <person name="Cohen L."/>
        </authorList>
    </citation>
    <scope>NUCLEOTIDE SEQUENCE</scope>
    <source>
        <strain evidence="2">CCMP1594</strain>
    </source>
</reference>
<name>A0A6T2I9J1_9EUGL</name>
<dbReference type="EMBL" id="HBJA01131438">
    <property type="protein sequence ID" value="CAE0833866.1"/>
    <property type="molecule type" value="Transcribed_RNA"/>
</dbReference>
<gene>
    <name evidence="1" type="ORF">EGYM00163_LOCUS45161</name>
    <name evidence="2" type="ORF">EGYM00163_LOCUS45162</name>
</gene>
<protein>
    <submittedName>
        <fullName evidence="2">Uncharacterized protein</fullName>
    </submittedName>
</protein>
<dbReference type="EMBL" id="HBJA01131437">
    <property type="protein sequence ID" value="CAE0833865.1"/>
    <property type="molecule type" value="Transcribed_RNA"/>
</dbReference>
<evidence type="ECO:0000313" key="1">
    <source>
        <dbReference type="EMBL" id="CAE0833865.1"/>
    </source>
</evidence>
<dbReference type="AlphaFoldDB" id="A0A6T2I9J1"/>
<accession>A0A6T2I9J1</accession>
<organism evidence="2">
    <name type="scientific">Eutreptiella gymnastica</name>
    <dbReference type="NCBI Taxonomy" id="73025"/>
    <lineage>
        <taxon>Eukaryota</taxon>
        <taxon>Discoba</taxon>
        <taxon>Euglenozoa</taxon>
        <taxon>Euglenida</taxon>
        <taxon>Spirocuta</taxon>
        <taxon>Euglenophyceae</taxon>
        <taxon>Eutreptiales</taxon>
        <taxon>Eutreptiaceae</taxon>
        <taxon>Eutreptiella</taxon>
    </lineage>
</organism>
<sequence>MWYVKIETPHLHFISCAQEIEIQKFTFIEMWRGGQLPPTRCNVGGGSPPRAAPSVKQSAIDDCHISIFLCFHSGPTSRLCWHHSAQLHNSTQQFCGTGLLVNSLHTMGNRTVQQMAQKRGA</sequence>